<evidence type="ECO:0000313" key="1">
    <source>
        <dbReference type="EMBL" id="CAG6744805.1"/>
    </source>
</evidence>
<dbReference type="EMBL" id="HBUF01475934">
    <property type="protein sequence ID" value="CAG6744805.1"/>
    <property type="molecule type" value="Transcribed_RNA"/>
</dbReference>
<reference evidence="1" key="1">
    <citation type="submission" date="2021-05" db="EMBL/GenBank/DDBJ databases">
        <authorList>
            <person name="Alioto T."/>
            <person name="Alioto T."/>
            <person name="Gomez Garrido J."/>
        </authorList>
    </citation>
    <scope>NUCLEOTIDE SEQUENCE</scope>
</reference>
<protein>
    <submittedName>
        <fullName evidence="1">Uncharacterized protein</fullName>
    </submittedName>
</protein>
<proteinExistence type="predicted"/>
<name>A0A8D8ZD84_9HEMI</name>
<accession>A0A8D8ZD84</accession>
<organism evidence="1">
    <name type="scientific">Cacopsylla melanoneura</name>
    <dbReference type="NCBI Taxonomy" id="428564"/>
    <lineage>
        <taxon>Eukaryota</taxon>
        <taxon>Metazoa</taxon>
        <taxon>Ecdysozoa</taxon>
        <taxon>Arthropoda</taxon>
        <taxon>Hexapoda</taxon>
        <taxon>Insecta</taxon>
        <taxon>Pterygota</taxon>
        <taxon>Neoptera</taxon>
        <taxon>Paraneoptera</taxon>
        <taxon>Hemiptera</taxon>
        <taxon>Sternorrhyncha</taxon>
        <taxon>Psylloidea</taxon>
        <taxon>Psyllidae</taxon>
        <taxon>Psyllinae</taxon>
        <taxon>Cacopsylla</taxon>
    </lineage>
</organism>
<dbReference type="AlphaFoldDB" id="A0A8D8ZD84"/>
<sequence length="132" mass="16400">MRYLNPLKPFFSLKVKRQYQRTFRTGMMTWNNLMRYPKLLKQALKMRTRKKTRGKLSHIERKRHFIWTKSVNHWIFLEVMVTKVQEKCHGTRTRNWIWNKMMSYPKRLKPVLSPRADKKIQPIQYHIERKIN</sequence>
<dbReference type="EMBL" id="HBUF01301510">
    <property type="protein sequence ID" value="CAG6691205.1"/>
    <property type="molecule type" value="Transcribed_RNA"/>
</dbReference>
<dbReference type="EMBL" id="HBUF01475933">
    <property type="protein sequence ID" value="CAG6744803.1"/>
    <property type="molecule type" value="Transcribed_RNA"/>
</dbReference>